<dbReference type="Proteomes" id="UP000198802">
    <property type="component" value="Unassembled WGS sequence"/>
</dbReference>
<dbReference type="AlphaFoldDB" id="A0A0S4QZW2"/>
<evidence type="ECO:0000313" key="2">
    <source>
        <dbReference type="Proteomes" id="UP000198802"/>
    </source>
</evidence>
<keyword evidence="2" id="KW-1185">Reference proteome</keyword>
<dbReference type="RefSeq" id="WP_226931165.1">
    <property type="nucleotide sequence ID" value="NZ_FAOZ01000056.1"/>
</dbReference>
<proteinExistence type="predicted"/>
<reference evidence="2" key="1">
    <citation type="submission" date="2015-11" db="EMBL/GenBank/DDBJ databases">
        <authorList>
            <person name="Varghese N."/>
        </authorList>
    </citation>
    <scope>NUCLEOTIDE SEQUENCE [LARGE SCALE GENOMIC DNA]</scope>
    <source>
        <strain evidence="2">DSM 45899</strain>
    </source>
</reference>
<sequence length="103" mass="11268">MCAAASHLTEATNRLGLAEFVDPAPRRFHTRDIQVLGAERLTRALTEAISDPRLRALLARLEHRPDGPLGHLPGGIDQAVDSVEILTQPGRRRDYALLLGLQA</sequence>
<dbReference type="EMBL" id="FAOZ01000056">
    <property type="protein sequence ID" value="CUU61101.1"/>
    <property type="molecule type" value="Genomic_DNA"/>
</dbReference>
<gene>
    <name evidence="1" type="ORF">Ga0074812_15613</name>
</gene>
<protein>
    <submittedName>
        <fullName evidence="1">Uncharacterized protein</fullName>
    </submittedName>
</protein>
<accession>A0A0S4QZW2</accession>
<evidence type="ECO:0000313" key="1">
    <source>
        <dbReference type="EMBL" id="CUU61101.1"/>
    </source>
</evidence>
<name>A0A0S4QZW2_9ACTN</name>
<organism evidence="1 2">
    <name type="scientific">Parafrankia irregularis</name>
    <dbReference type="NCBI Taxonomy" id="795642"/>
    <lineage>
        <taxon>Bacteria</taxon>
        <taxon>Bacillati</taxon>
        <taxon>Actinomycetota</taxon>
        <taxon>Actinomycetes</taxon>
        <taxon>Frankiales</taxon>
        <taxon>Frankiaceae</taxon>
        <taxon>Parafrankia</taxon>
    </lineage>
</organism>